<name>A0A4U1G9B5_9SPHI</name>
<evidence type="ECO:0000313" key="2">
    <source>
        <dbReference type="Proteomes" id="UP000309594"/>
    </source>
</evidence>
<dbReference type="Proteomes" id="UP000309594">
    <property type="component" value="Unassembled WGS sequence"/>
</dbReference>
<proteinExistence type="predicted"/>
<dbReference type="EMBL" id="SWDX01000009">
    <property type="protein sequence ID" value="TKC57592.1"/>
    <property type="molecule type" value="Genomic_DNA"/>
</dbReference>
<dbReference type="AlphaFoldDB" id="A0A4U1G9B5"/>
<accession>A0A4U1G9B5</accession>
<gene>
    <name evidence="1" type="ORF">FBD94_20135</name>
</gene>
<sequence length="60" mass="6574">MYKYNQKADQYTINDLGKSVAEGLFESVGEMIGTTGKLGADLLSMLMKPVYIAPQGTRKT</sequence>
<comment type="caution">
    <text evidence="1">The sequence shown here is derived from an EMBL/GenBank/DDBJ whole genome shotgun (WGS) entry which is preliminary data.</text>
</comment>
<protein>
    <submittedName>
        <fullName evidence="1">Uncharacterized protein</fullName>
    </submittedName>
</protein>
<dbReference type="RefSeq" id="WP_136881528.1">
    <property type="nucleotide sequence ID" value="NZ_SWDX01000009.1"/>
</dbReference>
<evidence type="ECO:0000313" key="1">
    <source>
        <dbReference type="EMBL" id="TKC57592.1"/>
    </source>
</evidence>
<reference evidence="1 2" key="1">
    <citation type="submission" date="2019-04" db="EMBL/GenBank/DDBJ databases">
        <title>Pedobacter sp. RP-1-16 sp. nov., isolated from Arctic soil.</title>
        <authorList>
            <person name="Dahal R.H."/>
            <person name="Kim D.-U."/>
        </authorList>
    </citation>
    <scope>NUCLEOTIDE SEQUENCE [LARGE SCALE GENOMIC DNA]</scope>
    <source>
        <strain evidence="1 2">RP-1-16</strain>
    </source>
</reference>
<organism evidence="1 2">
    <name type="scientific">Pedobacter hiemivivus</name>
    <dbReference type="NCBI Taxonomy" id="2530454"/>
    <lineage>
        <taxon>Bacteria</taxon>
        <taxon>Pseudomonadati</taxon>
        <taxon>Bacteroidota</taxon>
        <taxon>Sphingobacteriia</taxon>
        <taxon>Sphingobacteriales</taxon>
        <taxon>Sphingobacteriaceae</taxon>
        <taxon>Pedobacter</taxon>
    </lineage>
</organism>